<dbReference type="Pfam" id="PF01497">
    <property type="entry name" value="Peripla_BP_2"/>
    <property type="match status" value="1"/>
</dbReference>
<feature type="domain" description="Fe/B12 periplasmic-binding" evidence="2">
    <location>
        <begin position="29"/>
        <end position="277"/>
    </location>
</feature>
<keyword evidence="1" id="KW-0732">Signal</keyword>
<dbReference type="PANTHER" id="PTHR30535">
    <property type="entry name" value="VITAMIN B12-BINDING PROTEIN"/>
    <property type="match status" value="1"/>
</dbReference>
<name>A0A380W5S9_AFIFE</name>
<evidence type="ECO:0000256" key="1">
    <source>
        <dbReference type="SAM" id="SignalP"/>
    </source>
</evidence>
<dbReference type="AlphaFoldDB" id="A0A380W5S9"/>
<evidence type="ECO:0000313" key="3">
    <source>
        <dbReference type="EMBL" id="SUU83497.1"/>
    </source>
</evidence>
<sequence length="277" mass="29456">MPARKTSVCAALILLLANMVCRAAEPPKRVVSFNLCADQLLLTLADPAQIAALSPYATDATLSVTAKQAEAFPKIDWNSESVVNLAPDLVLSGFSDRPTQAILAATGLRVVQVALVRNLAEARAQVREIATLLGHPERGEILAEKLRRAESDLKAVALNPPRTAIVLQREGYTEGTESLVASMLAAAGLKPPPNARGGIGGFMDMETLLTAGPDILVLQETASHASDQGALFLTHPALRARYNETKRINLPSRYTLCGGPALLEGLGVLKDALKKLR</sequence>
<gene>
    <name evidence="3" type="ORF">NCTC12722_00664</name>
</gene>
<dbReference type="EMBL" id="UIGB01000001">
    <property type="protein sequence ID" value="SUU83497.1"/>
    <property type="molecule type" value="Genomic_DNA"/>
</dbReference>
<dbReference type="InterPro" id="IPR002491">
    <property type="entry name" value="ABC_transptr_periplasmic_BD"/>
</dbReference>
<accession>A0A380W5S9</accession>
<feature type="signal peptide" evidence="1">
    <location>
        <begin position="1"/>
        <end position="23"/>
    </location>
</feature>
<organism evidence="3 4">
    <name type="scientific">Afipia felis</name>
    <name type="common">Cat scratch disease bacillus</name>
    <dbReference type="NCBI Taxonomy" id="1035"/>
    <lineage>
        <taxon>Bacteria</taxon>
        <taxon>Pseudomonadati</taxon>
        <taxon>Pseudomonadota</taxon>
        <taxon>Alphaproteobacteria</taxon>
        <taxon>Hyphomicrobiales</taxon>
        <taxon>Nitrobacteraceae</taxon>
        <taxon>Afipia</taxon>
    </lineage>
</organism>
<dbReference type="Gene3D" id="3.40.50.1980">
    <property type="entry name" value="Nitrogenase molybdenum iron protein domain"/>
    <property type="match status" value="2"/>
</dbReference>
<dbReference type="InterPro" id="IPR050902">
    <property type="entry name" value="ABC_Transporter_SBP"/>
</dbReference>
<evidence type="ECO:0000259" key="2">
    <source>
        <dbReference type="PROSITE" id="PS50983"/>
    </source>
</evidence>
<proteinExistence type="predicted"/>
<reference evidence="3 4" key="1">
    <citation type="submission" date="2018-06" db="EMBL/GenBank/DDBJ databases">
        <authorList>
            <consortium name="Pathogen Informatics"/>
            <person name="Doyle S."/>
        </authorList>
    </citation>
    <scope>NUCLEOTIDE SEQUENCE [LARGE SCALE GENOMIC DNA]</scope>
    <source>
        <strain evidence="3 4">NCTC12722</strain>
    </source>
</reference>
<dbReference type="Proteomes" id="UP000254343">
    <property type="component" value="Unassembled WGS sequence"/>
</dbReference>
<protein>
    <submittedName>
        <fullName evidence="3">Corrinoid ABC transporter substrate-binding protein</fullName>
    </submittedName>
</protein>
<dbReference type="SUPFAM" id="SSF53807">
    <property type="entry name" value="Helical backbone' metal receptor"/>
    <property type="match status" value="1"/>
</dbReference>
<evidence type="ECO:0000313" key="4">
    <source>
        <dbReference type="Proteomes" id="UP000254343"/>
    </source>
</evidence>
<dbReference type="PROSITE" id="PS50983">
    <property type="entry name" value="FE_B12_PBP"/>
    <property type="match status" value="1"/>
</dbReference>
<dbReference type="PANTHER" id="PTHR30535:SF34">
    <property type="entry name" value="MOLYBDATE-BINDING PROTEIN MOLA"/>
    <property type="match status" value="1"/>
</dbReference>
<feature type="chain" id="PRO_5017021293" evidence="1">
    <location>
        <begin position="24"/>
        <end position="277"/>
    </location>
</feature>